<feature type="transmembrane region" description="Helical" evidence="8">
    <location>
        <begin position="243"/>
        <end position="265"/>
    </location>
</feature>
<dbReference type="SUPFAM" id="SSF161098">
    <property type="entry name" value="MetI-like"/>
    <property type="match status" value="1"/>
</dbReference>
<evidence type="ECO:0000256" key="5">
    <source>
        <dbReference type="ARBA" id="ARBA00022692"/>
    </source>
</evidence>
<evidence type="ECO:0000256" key="1">
    <source>
        <dbReference type="ARBA" id="ARBA00004429"/>
    </source>
</evidence>
<comment type="similarity">
    <text evidence="8">Belongs to the binding-protein-dependent transport system permease family.</text>
</comment>
<evidence type="ECO:0000256" key="8">
    <source>
        <dbReference type="RuleBase" id="RU363032"/>
    </source>
</evidence>
<dbReference type="Gene3D" id="1.10.3720.10">
    <property type="entry name" value="MetI-like"/>
    <property type="match status" value="1"/>
</dbReference>
<evidence type="ECO:0000313" key="12">
    <source>
        <dbReference type="Proteomes" id="UP000320048"/>
    </source>
</evidence>
<feature type="transmembrane region" description="Helical" evidence="8">
    <location>
        <begin position="187"/>
        <end position="209"/>
    </location>
</feature>
<keyword evidence="6 8" id="KW-1133">Transmembrane helix</keyword>
<dbReference type="EMBL" id="VBAM01000122">
    <property type="protein sequence ID" value="TMJ14189.1"/>
    <property type="molecule type" value="Genomic_DNA"/>
</dbReference>
<evidence type="ECO:0000313" key="10">
    <source>
        <dbReference type="EMBL" id="TMI83387.1"/>
    </source>
</evidence>
<dbReference type="CDD" id="cd06261">
    <property type="entry name" value="TM_PBP2"/>
    <property type="match status" value="1"/>
</dbReference>
<dbReference type="AlphaFoldDB" id="A0A537M1R3"/>
<feature type="transmembrane region" description="Helical" evidence="8">
    <location>
        <begin position="12"/>
        <end position="41"/>
    </location>
</feature>
<sequence length="281" mass="29892">MIGTRLFPGGSGPWLIAALFFGLTLIGLIVPMIVGVLWSLVNPRAGWFPPNLVPPSLSLDNWRAMFSVPEMGEAAVASFTIAPLVTALCAALALPTGFALGRRAVPFRRAIEFLVLAPIIMPGIVIATGLGSMFIRFGLAHTVLGVILVQTVVVLPFMIRIVTATFEAVPQDLIDAARNLGAGPLSLAWRVLIPLVVPGLFAGGVFTFIGSMEEFVLTFIVGSPHVRTLPVLLFAYLGGRSQIFTYAAVVTIVLLVPTIALLFTAERALKQEYLAAGLGKM</sequence>
<protein>
    <submittedName>
        <fullName evidence="11">ABC transporter permease</fullName>
    </submittedName>
</protein>
<keyword evidence="4" id="KW-0997">Cell inner membrane</keyword>
<evidence type="ECO:0000313" key="13">
    <source>
        <dbReference type="Proteomes" id="UP000320393"/>
    </source>
</evidence>
<evidence type="ECO:0000256" key="7">
    <source>
        <dbReference type="ARBA" id="ARBA00023136"/>
    </source>
</evidence>
<dbReference type="Pfam" id="PF00528">
    <property type="entry name" value="BPD_transp_1"/>
    <property type="match status" value="1"/>
</dbReference>
<feature type="transmembrane region" description="Helical" evidence="8">
    <location>
        <begin position="215"/>
        <end position="236"/>
    </location>
</feature>
<dbReference type="PANTHER" id="PTHR43357">
    <property type="entry name" value="INNER MEMBRANE ABC TRANSPORTER PERMEASE PROTEIN YDCV"/>
    <property type="match status" value="1"/>
</dbReference>
<keyword evidence="3" id="KW-1003">Cell membrane</keyword>
<dbReference type="PROSITE" id="PS50928">
    <property type="entry name" value="ABC_TM1"/>
    <property type="match status" value="1"/>
</dbReference>
<comment type="caution">
    <text evidence="11">The sequence shown here is derived from an EMBL/GenBank/DDBJ whole genome shotgun (WGS) entry which is preliminary data.</text>
</comment>
<organism evidence="11 13">
    <name type="scientific">Candidatus Segetimicrobium genomatis</name>
    <dbReference type="NCBI Taxonomy" id="2569760"/>
    <lineage>
        <taxon>Bacteria</taxon>
        <taxon>Bacillati</taxon>
        <taxon>Candidatus Sysuimicrobiota</taxon>
        <taxon>Candidatus Sysuimicrobiia</taxon>
        <taxon>Candidatus Sysuimicrobiales</taxon>
        <taxon>Candidatus Segetimicrobiaceae</taxon>
        <taxon>Candidatus Segetimicrobium</taxon>
    </lineage>
</organism>
<reference evidence="12 13" key="1">
    <citation type="journal article" date="2019" name="Nat. Microbiol.">
        <title>Mediterranean grassland soil C-N compound turnover is dependent on rainfall and depth, and is mediated by genomically divergent microorganisms.</title>
        <authorList>
            <person name="Diamond S."/>
            <person name="Andeer P.F."/>
            <person name="Li Z."/>
            <person name="Crits-Christoph A."/>
            <person name="Burstein D."/>
            <person name="Anantharaman K."/>
            <person name="Lane K.R."/>
            <person name="Thomas B.C."/>
            <person name="Pan C."/>
            <person name="Northen T.R."/>
            <person name="Banfield J.F."/>
        </authorList>
    </citation>
    <scope>NUCLEOTIDE SEQUENCE [LARGE SCALE GENOMIC DNA]</scope>
    <source>
        <strain evidence="11">NP_5</strain>
        <strain evidence="10">NP_7</strain>
    </source>
</reference>
<keyword evidence="2 8" id="KW-0813">Transport</keyword>
<accession>A0A537M1R3</accession>
<evidence type="ECO:0000256" key="6">
    <source>
        <dbReference type="ARBA" id="ARBA00022989"/>
    </source>
</evidence>
<keyword evidence="7 8" id="KW-0472">Membrane</keyword>
<comment type="subcellular location">
    <subcellularLocation>
        <location evidence="1">Cell inner membrane</location>
        <topology evidence="1">Multi-pass membrane protein</topology>
    </subcellularLocation>
    <subcellularLocation>
        <location evidence="8">Cell membrane</location>
        <topology evidence="8">Multi-pass membrane protein</topology>
    </subcellularLocation>
</comment>
<evidence type="ECO:0000256" key="3">
    <source>
        <dbReference type="ARBA" id="ARBA00022475"/>
    </source>
</evidence>
<proteinExistence type="inferred from homology"/>
<dbReference type="GO" id="GO:0005886">
    <property type="term" value="C:plasma membrane"/>
    <property type="evidence" value="ECO:0007669"/>
    <property type="project" value="UniProtKB-SubCell"/>
</dbReference>
<gene>
    <name evidence="11" type="ORF">E6H02_03760</name>
    <name evidence="10" type="ORF">E6H04_03055</name>
</gene>
<dbReference type="PANTHER" id="PTHR43357:SF4">
    <property type="entry name" value="INNER MEMBRANE ABC TRANSPORTER PERMEASE PROTEIN YDCV"/>
    <property type="match status" value="1"/>
</dbReference>
<keyword evidence="5 8" id="KW-0812">Transmembrane</keyword>
<evidence type="ECO:0000256" key="2">
    <source>
        <dbReference type="ARBA" id="ARBA00022448"/>
    </source>
</evidence>
<feature type="domain" description="ABC transmembrane type-1" evidence="9">
    <location>
        <begin position="75"/>
        <end position="265"/>
    </location>
</feature>
<dbReference type="InterPro" id="IPR035906">
    <property type="entry name" value="MetI-like_sf"/>
</dbReference>
<dbReference type="GO" id="GO:0055085">
    <property type="term" value="P:transmembrane transport"/>
    <property type="evidence" value="ECO:0007669"/>
    <property type="project" value="InterPro"/>
</dbReference>
<evidence type="ECO:0000313" key="11">
    <source>
        <dbReference type="EMBL" id="TMJ14189.1"/>
    </source>
</evidence>
<feature type="transmembrane region" description="Helical" evidence="8">
    <location>
        <begin position="113"/>
        <end position="137"/>
    </location>
</feature>
<evidence type="ECO:0000259" key="9">
    <source>
        <dbReference type="PROSITE" id="PS50928"/>
    </source>
</evidence>
<evidence type="ECO:0000256" key="4">
    <source>
        <dbReference type="ARBA" id="ARBA00022519"/>
    </source>
</evidence>
<feature type="transmembrane region" description="Helical" evidence="8">
    <location>
        <begin position="75"/>
        <end position="101"/>
    </location>
</feature>
<dbReference type="Proteomes" id="UP000320048">
    <property type="component" value="Unassembled WGS sequence"/>
</dbReference>
<feature type="transmembrane region" description="Helical" evidence="8">
    <location>
        <begin position="143"/>
        <end position="166"/>
    </location>
</feature>
<name>A0A537M1R3_9BACT</name>
<dbReference type="Proteomes" id="UP000320393">
    <property type="component" value="Unassembled WGS sequence"/>
</dbReference>
<dbReference type="InterPro" id="IPR000515">
    <property type="entry name" value="MetI-like"/>
</dbReference>
<dbReference type="EMBL" id="VBAO01000077">
    <property type="protein sequence ID" value="TMI83387.1"/>
    <property type="molecule type" value="Genomic_DNA"/>
</dbReference>